<dbReference type="FunFam" id="3.40.50.12780:FF:000012">
    <property type="entry name" value="Non-ribosomal peptide synthetase"/>
    <property type="match status" value="1"/>
</dbReference>
<keyword evidence="2" id="KW-0596">Phosphopantetheine</keyword>
<dbReference type="FunFam" id="1.10.1200.10:FF:000005">
    <property type="entry name" value="Nonribosomal peptide synthetase 1"/>
    <property type="match status" value="1"/>
</dbReference>
<dbReference type="Pfam" id="PF00550">
    <property type="entry name" value="PP-binding"/>
    <property type="match status" value="2"/>
</dbReference>
<evidence type="ECO:0000256" key="2">
    <source>
        <dbReference type="ARBA" id="ARBA00022450"/>
    </source>
</evidence>
<dbReference type="InterPro" id="IPR010071">
    <property type="entry name" value="AA_adenyl_dom"/>
</dbReference>
<dbReference type="SMART" id="SM00824">
    <property type="entry name" value="PKS_TE"/>
    <property type="match status" value="1"/>
</dbReference>
<dbReference type="InterPro" id="IPR020845">
    <property type="entry name" value="AMP-binding_CS"/>
</dbReference>
<dbReference type="SUPFAM" id="SSF56801">
    <property type="entry name" value="Acetyl-CoA synthetase-like"/>
    <property type="match status" value="2"/>
</dbReference>
<dbReference type="InterPro" id="IPR029058">
    <property type="entry name" value="AB_hydrolase_fold"/>
</dbReference>
<dbReference type="InterPro" id="IPR009081">
    <property type="entry name" value="PP-bd_ACP"/>
</dbReference>
<dbReference type="PROSITE" id="PS50075">
    <property type="entry name" value="CARRIER"/>
    <property type="match status" value="2"/>
</dbReference>
<proteinExistence type="predicted"/>
<reference evidence="5 6" key="1">
    <citation type="submission" date="2016-08" db="EMBL/GenBank/DDBJ databases">
        <title>The complete genome of Streptomyces subrutilus 10-1-1.</title>
        <authorList>
            <person name="Chen X."/>
        </authorList>
    </citation>
    <scope>NUCLEOTIDE SEQUENCE [LARGE SCALE GENOMIC DNA]</scope>
    <source>
        <strain evidence="5 6">10-1-1</strain>
    </source>
</reference>
<dbReference type="OrthoDB" id="2472181at2"/>
<feature type="domain" description="Carrier" evidence="4">
    <location>
        <begin position="2059"/>
        <end position="2134"/>
    </location>
</feature>
<dbReference type="InterPro" id="IPR023213">
    <property type="entry name" value="CAT-like_dom_sf"/>
</dbReference>
<dbReference type="GO" id="GO:0003824">
    <property type="term" value="F:catalytic activity"/>
    <property type="evidence" value="ECO:0007669"/>
    <property type="project" value="InterPro"/>
</dbReference>
<dbReference type="STRING" id="36818.BGK67_25805"/>
<evidence type="ECO:0000256" key="1">
    <source>
        <dbReference type="ARBA" id="ARBA00001957"/>
    </source>
</evidence>
<dbReference type="GO" id="GO:0043041">
    <property type="term" value="P:amino acid activation for nonribosomal peptide biosynthetic process"/>
    <property type="evidence" value="ECO:0007669"/>
    <property type="project" value="TreeGrafter"/>
</dbReference>
<keyword evidence="6" id="KW-1185">Reference proteome</keyword>
<dbReference type="InterPro" id="IPR001242">
    <property type="entry name" value="Condensation_dom"/>
</dbReference>
<dbReference type="Gene3D" id="3.30.559.30">
    <property type="entry name" value="Nonribosomal peptide synthetase, condensation domain"/>
    <property type="match status" value="2"/>
</dbReference>
<dbReference type="CDD" id="cd05930">
    <property type="entry name" value="A_NRPS"/>
    <property type="match status" value="1"/>
</dbReference>
<dbReference type="SMART" id="SM00823">
    <property type="entry name" value="PKS_PP"/>
    <property type="match status" value="2"/>
</dbReference>
<dbReference type="SUPFAM" id="SSF53474">
    <property type="entry name" value="alpha/beta-Hydrolases"/>
    <property type="match status" value="1"/>
</dbReference>
<feature type="domain" description="Carrier" evidence="4">
    <location>
        <begin position="983"/>
        <end position="1057"/>
    </location>
</feature>
<dbReference type="Gene3D" id="3.40.50.980">
    <property type="match status" value="4"/>
</dbReference>
<dbReference type="GO" id="GO:0017000">
    <property type="term" value="P:antibiotic biosynthetic process"/>
    <property type="evidence" value="ECO:0007669"/>
    <property type="project" value="UniProtKB-ARBA"/>
</dbReference>
<dbReference type="PROSITE" id="PS00455">
    <property type="entry name" value="AMP_BINDING"/>
    <property type="match status" value="2"/>
</dbReference>
<evidence type="ECO:0000313" key="5">
    <source>
        <dbReference type="EMBL" id="OEJ34299.1"/>
    </source>
</evidence>
<comment type="caution">
    <text evidence="5">The sequence shown here is derived from an EMBL/GenBank/DDBJ whole genome shotgun (WGS) entry which is preliminary data.</text>
</comment>
<dbReference type="Gene3D" id="3.40.50.1820">
    <property type="entry name" value="alpha/beta hydrolase"/>
    <property type="match status" value="1"/>
</dbReference>
<accession>A0A1E5PXK1</accession>
<dbReference type="Gene3D" id="1.10.1200.10">
    <property type="entry name" value="ACP-like"/>
    <property type="match status" value="2"/>
</dbReference>
<dbReference type="RefSeq" id="WP_069922491.1">
    <property type="nucleotide sequence ID" value="NZ_MEHK01000001.1"/>
</dbReference>
<dbReference type="InterPro" id="IPR025110">
    <property type="entry name" value="AMP-bd_C"/>
</dbReference>
<dbReference type="EMBL" id="MEHK01000001">
    <property type="protein sequence ID" value="OEJ34299.1"/>
    <property type="molecule type" value="Genomic_DNA"/>
</dbReference>
<dbReference type="GO" id="GO:0005829">
    <property type="term" value="C:cytosol"/>
    <property type="evidence" value="ECO:0007669"/>
    <property type="project" value="TreeGrafter"/>
</dbReference>
<evidence type="ECO:0000259" key="4">
    <source>
        <dbReference type="PROSITE" id="PS50075"/>
    </source>
</evidence>
<dbReference type="InterPro" id="IPR045851">
    <property type="entry name" value="AMP-bd_C_sf"/>
</dbReference>
<gene>
    <name evidence="5" type="ORF">BGK67_25805</name>
</gene>
<protein>
    <submittedName>
        <fullName evidence="5">Non-ribosomal peptide synthetase</fullName>
    </submittedName>
</protein>
<dbReference type="Proteomes" id="UP000095705">
    <property type="component" value="Unassembled WGS sequence"/>
</dbReference>
<dbReference type="SUPFAM" id="SSF52777">
    <property type="entry name" value="CoA-dependent acyltransferases"/>
    <property type="match status" value="4"/>
</dbReference>
<dbReference type="GO" id="GO:0008610">
    <property type="term" value="P:lipid biosynthetic process"/>
    <property type="evidence" value="ECO:0007669"/>
    <property type="project" value="UniProtKB-ARBA"/>
</dbReference>
<dbReference type="PROSITE" id="PS00012">
    <property type="entry name" value="PHOSPHOPANTETHEINE"/>
    <property type="match status" value="1"/>
</dbReference>
<dbReference type="Pfam" id="PF00501">
    <property type="entry name" value="AMP-binding"/>
    <property type="match status" value="2"/>
</dbReference>
<keyword evidence="3" id="KW-0597">Phosphoprotein</keyword>
<dbReference type="InterPro" id="IPR006162">
    <property type="entry name" value="Ppantetheine_attach_site"/>
</dbReference>
<dbReference type="InterPro" id="IPR020802">
    <property type="entry name" value="TesA-like"/>
</dbReference>
<dbReference type="InterPro" id="IPR000873">
    <property type="entry name" value="AMP-dep_synth/lig_dom"/>
</dbReference>
<name>A0A1E5PXK1_9ACTN</name>
<dbReference type="FunFam" id="3.40.50.980:FF:000002">
    <property type="entry name" value="Enterobactin synthetase component F"/>
    <property type="match status" value="1"/>
</dbReference>
<comment type="cofactor">
    <cofactor evidence="1">
        <name>pantetheine 4'-phosphate</name>
        <dbReference type="ChEBI" id="CHEBI:47942"/>
    </cofactor>
</comment>
<dbReference type="Gene3D" id="3.30.300.30">
    <property type="match status" value="2"/>
</dbReference>
<organism evidence="5 6">
    <name type="scientific">Streptomyces subrutilus</name>
    <dbReference type="NCBI Taxonomy" id="36818"/>
    <lineage>
        <taxon>Bacteria</taxon>
        <taxon>Bacillati</taxon>
        <taxon>Actinomycetota</taxon>
        <taxon>Actinomycetes</taxon>
        <taxon>Kitasatosporales</taxon>
        <taxon>Streptomycetaceae</taxon>
        <taxon>Streptomyces</taxon>
    </lineage>
</organism>
<evidence type="ECO:0000256" key="3">
    <source>
        <dbReference type="ARBA" id="ARBA00022553"/>
    </source>
</evidence>
<dbReference type="InterPro" id="IPR020806">
    <property type="entry name" value="PKS_PP-bd"/>
</dbReference>
<dbReference type="NCBIfam" id="NF003417">
    <property type="entry name" value="PRK04813.1"/>
    <property type="match status" value="2"/>
</dbReference>
<sequence>MLATRQLPLSAYQLDIWAAESTAPGDPQFNVVIHERVAGDVDVDSLREALEEVLRDHDAFSLRFDEQDGIPCQWVAAADEQEEAGAWVQYVDFSGAADPAAACAAWREYSFTHPFTLRRSRLFTAAVLRESASVVHVHVNAHHLIADAWALNQVSLRLWERYGDRVAVTMAAGTGAVAVDRPAPPSVTALVEADSAYRASGAFEEDRAYFRDALAGVRPALFTRATAAPADGARRRARHTFTVDADLVRRIRRGGSTPFAFLAAAFGAYFSRVHRTEELVLGVPFRNRRAESDLGTVGQLANNLPLRVPAGPTATLHELAAAVRRGTGELRAHERFPLGDVLRDLPAAGAGSRRLFDITLSYLRHPRPAPLPGASVESVVLAPVHHQDALSVMVHAFEDDADLRVDLDYAVDVFDEDYPIASVAGHLLRLIAAGVAEPGRPAATLPVLDEAEHKDLTQLRQGPEVPYADDRTVHGLIAEQAARTPDRTAVTGADGTPALTYADLDTRSNQVAHALRARGVGTGDRVAVLMDRSPQLIVALLGVLKSGGAYVPVDPGYPAERIGFLLQDSRAKVVLTDGGAPAGDQDVPVLRTDELLTGPDGPLEDPATSHDLAYVIYTSGSTGRPKGVMVEHHSVVNRLAWMQKAYPVGEGDVLLQKTPISFDVSVWELFWWAIEGAALALLPVGGQRDPRGILRTIAEQRVTTLHFVPSMLGPFLDLLEDRPELRAEAASLRQVFCSGEALPAARVEQFNRVFGSRGDGAPKLVNLYGPTEATVDVSYYDCPAAGEGPVRRIPIGRPIDNTRLYVLDAHGGLQPAGVPGELCIGGVQVARGYLERPELTAEKFTEDPFLPGGRLYRTGDLARWLADGTLEYLGRIDGQVKIRGNRVELGEVQNRLASVAGVRDAVVVDHQSGSRGTLLIGYYVADTELSPALLRAELASALPEFMVPAHFIRIDAVPLTPNGKADRRALPAPSAGAGPRYAAPRNATEEALAAIWADVLEAERVGIHDDYFALGGDSITMLRIRARAEKAGIVFDLTDLVQQPTVAQLAARSATGGAPASPAAELAPFALVSGVDRARLEGRADAYPLTRLQLGLLYHSRAEQDSAVYRDVFQYSVTAAWDEEAFRSAFDRLVARHPVLRSSFDLGSFSEPLQIVDHEVAGGFDAVDLRGRPEAEALAEIQAHVEERRFHRYDFERAPLHHLRAHVREETLELVLSFHHAILDGGSVATLVAELLQDYLHGLGHPIGAVAETRLPSAAHHVRAEREALESEPARAFWRERLRDAPLLRLQAFRGHEAPGPDTQITSIVDLPAELTEQVSLFARERALPVKSVLFAAHCLTLGLFSGSDDITTGLVTHGRPELEDADRIAGLFLNTMPVRLGTAADSWADVVRAAFRQEQQSHAHRRYPLSAIQEDRGSTVLETAFNYIHFRQLAAVFELPGVRLLDFRTWEETNFQLLVNAMTDPVDGSVRLRLDHHGLTFTPAQADLYAERFTAILDRLVHHPDEAPDFGFLAPAWEPEPAAPQGLADTAAPPDVVRAVAEQTARTPDATAVVFGDRRWTYAELDGHADRVARELIALGSRPGDRIGIAMDRSPETVAVILGVMKAGAATVPLDVSYPVDRLTAMVEQARPFRVIANAAHSATVGGPALVLPAEEIFSEDGERPYLPRIPAEVTEEITPDSIAYVLFTSGSTGAPKGVAMPHRSLAHLVAWQNGVPSGVVGGVTAQYAPLSFDVSFQEIFSTLAGGGTLLLLSEDERRDMPALLRLLDREGVERICLPYVALQQLAETADALALAPRSLRALLSSGEQLRVTDEIRALCAALPGVILENQYGPTESHVVTAYTMQGDPAGFPALPPIGRAVAGSAVHVLDSRLRPVPAGVRGELYLSGACLAEGYVGRPDLTEERFVPHPHPAAAAAGARLYRTGDLGFVLPGGDVVCLGRADAQVKVRGYRVEPAEVELAITRFAAGHPGIAEAAVVARRREGNDSFLAAFLTGDPDGADLALLRKQLRTVLPEYMMPSHFEWLAALPLTPSGKRDDKALRDAPLSTGVSADAAAAPRDAYEETLVEIVGDLLQLPALGVHDNIFDLGATSLTAMRLVVQIEQRYGISVPLSEFVSAPTVAELAGRLRSGEAMTAFDPLVPIRPAGSKRPMFFVHPMGGNVLCYVRFAKYLEEDQPFYALQAAGGDPGTEPLRSVEEIAASYVEAMRRVQPSGPYVVGGWSFGGFVAFEIARQLRAAGEEVARLVLLDTTALNPGRRLTTDDEALLGWFFWELLWLRRGGDSPLELIPDRLTTLEEKFDFIAQLAIDEGVLPAGSTGAVVRRLFHVYEANWKAAFAYRPEVVDQDMVLIHAAEPLPGVLNSMHTAIESMHADPSNGWGERTSGTLEVVDVPGDHLTIMEEPYVAHMVRVVTELIGQ</sequence>
<evidence type="ECO:0000313" key="6">
    <source>
        <dbReference type="Proteomes" id="UP000095705"/>
    </source>
</evidence>
<dbReference type="PANTHER" id="PTHR45527">
    <property type="entry name" value="NONRIBOSOMAL PEPTIDE SYNTHETASE"/>
    <property type="match status" value="1"/>
</dbReference>
<dbReference type="InterPro" id="IPR001031">
    <property type="entry name" value="Thioesterase"/>
</dbReference>
<dbReference type="FunFam" id="3.40.50.980:FF:000001">
    <property type="entry name" value="Non-ribosomal peptide synthetase"/>
    <property type="match status" value="1"/>
</dbReference>
<dbReference type="GO" id="GO:0044550">
    <property type="term" value="P:secondary metabolite biosynthetic process"/>
    <property type="evidence" value="ECO:0007669"/>
    <property type="project" value="TreeGrafter"/>
</dbReference>
<dbReference type="Gene3D" id="2.30.38.10">
    <property type="entry name" value="Luciferase, Domain 3"/>
    <property type="match status" value="2"/>
</dbReference>
<dbReference type="FunFam" id="2.30.38.10:FF:000001">
    <property type="entry name" value="Non-ribosomal peptide synthetase PvdI"/>
    <property type="match status" value="1"/>
</dbReference>
<dbReference type="Pfam" id="PF00668">
    <property type="entry name" value="Condensation"/>
    <property type="match status" value="2"/>
</dbReference>
<dbReference type="NCBIfam" id="TIGR01733">
    <property type="entry name" value="AA-adenyl-dom"/>
    <property type="match status" value="2"/>
</dbReference>
<dbReference type="Gene3D" id="3.30.559.10">
    <property type="entry name" value="Chloramphenicol acetyltransferase-like domain"/>
    <property type="match status" value="2"/>
</dbReference>
<dbReference type="Pfam" id="PF13193">
    <property type="entry name" value="AMP-binding_C"/>
    <property type="match status" value="2"/>
</dbReference>
<dbReference type="PANTHER" id="PTHR45527:SF14">
    <property type="entry name" value="PLIPASTATIN SYNTHASE SUBUNIT B"/>
    <property type="match status" value="1"/>
</dbReference>
<dbReference type="SUPFAM" id="SSF47336">
    <property type="entry name" value="ACP-like"/>
    <property type="match status" value="2"/>
</dbReference>
<dbReference type="Pfam" id="PF00975">
    <property type="entry name" value="Thioesterase"/>
    <property type="match status" value="1"/>
</dbReference>
<dbReference type="GO" id="GO:0031177">
    <property type="term" value="F:phosphopantetheine binding"/>
    <property type="evidence" value="ECO:0007669"/>
    <property type="project" value="InterPro"/>
</dbReference>
<dbReference type="InterPro" id="IPR036736">
    <property type="entry name" value="ACP-like_sf"/>
</dbReference>